<dbReference type="AlphaFoldDB" id="A0A8J8Q0K9"/>
<evidence type="ECO:0000313" key="4">
    <source>
        <dbReference type="Proteomes" id="UP000766904"/>
    </source>
</evidence>
<sequence length="271" mass="30329">MADSPTKDRTAERRCHGTSGGAPSPPESTKNQSDESPPAELSPTSAARCLLESVRYEESPDPFLDAIAEATDADLNRVRTDPRAGLAFWLNVYNAAAQLLLERRPALFESRVRFFRARAVTVATVELSLDDIEHGILRGGRSKYGLGYLPRIERTGLGASAELELDPRIHFALNCGAASCPAVLAYDPDTVDETLDYATRSYLEETVEYDAEHDRVRVPRLSLWFIGDFGGRSGIREFLREFEQIPPESSPSLRFSKYDWTKEARQFGKYY</sequence>
<dbReference type="Pfam" id="PF04784">
    <property type="entry name" value="DUF547"/>
    <property type="match status" value="1"/>
</dbReference>
<gene>
    <name evidence="3" type="ORF">CV102_22830</name>
</gene>
<dbReference type="PANTHER" id="PTHR46361">
    <property type="entry name" value="ELECTRON CARRIER/ PROTEIN DISULFIDE OXIDOREDUCTASE"/>
    <property type="match status" value="1"/>
</dbReference>
<accession>A0A8J8Q0K9</accession>
<feature type="domain" description="DUF547" evidence="2">
    <location>
        <begin position="84"/>
        <end position="203"/>
    </location>
</feature>
<protein>
    <submittedName>
        <fullName evidence="3">DUF547 domain-containing protein</fullName>
    </submittedName>
</protein>
<proteinExistence type="predicted"/>
<dbReference type="OrthoDB" id="201798at2157"/>
<evidence type="ECO:0000313" key="3">
    <source>
        <dbReference type="EMBL" id="TYL36298.1"/>
    </source>
</evidence>
<feature type="region of interest" description="Disordered" evidence="1">
    <location>
        <begin position="1"/>
        <end position="44"/>
    </location>
</feature>
<comment type="caution">
    <text evidence="3">The sequence shown here is derived from an EMBL/GenBank/DDBJ whole genome shotgun (WGS) entry which is preliminary data.</text>
</comment>
<dbReference type="EMBL" id="PHNJ01000019">
    <property type="protein sequence ID" value="TYL36298.1"/>
    <property type="molecule type" value="Genomic_DNA"/>
</dbReference>
<dbReference type="InterPro" id="IPR006869">
    <property type="entry name" value="DUF547"/>
</dbReference>
<reference evidence="3" key="1">
    <citation type="submission" date="2017-11" db="EMBL/GenBank/DDBJ databases">
        <authorList>
            <person name="Kajale S.C."/>
            <person name="Sharma A."/>
        </authorList>
    </citation>
    <scope>NUCLEOTIDE SEQUENCE</scope>
    <source>
        <strain evidence="3">LS1_42</strain>
    </source>
</reference>
<evidence type="ECO:0000256" key="1">
    <source>
        <dbReference type="SAM" id="MobiDB-lite"/>
    </source>
</evidence>
<name>A0A8J8Q0K9_9EURY</name>
<feature type="compositionally biased region" description="Basic and acidic residues" evidence="1">
    <location>
        <begin position="1"/>
        <end position="15"/>
    </location>
</feature>
<keyword evidence="4" id="KW-1185">Reference proteome</keyword>
<dbReference type="Proteomes" id="UP000766904">
    <property type="component" value="Unassembled WGS sequence"/>
</dbReference>
<dbReference type="RefSeq" id="WP_148860297.1">
    <property type="nucleotide sequence ID" value="NZ_PHNJ01000019.1"/>
</dbReference>
<dbReference type="PANTHER" id="PTHR46361:SF3">
    <property type="entry name" value="ELECTRON CARRIER_ PROTEIN DISULFIDE OXIDOREDUCTASE"/>
    <property type="match status" value="1"/>
</dbReference>
<evidence type="ECO:0000259" key="2">
    <source>
        <dbReference type="Pfam" id="PF04784"/>
    </source>
</evidence>
<organism evidence="3 4">
    <name type="scientific">Natronococcus pandeyae</name>
    <dbReference type="NCBI Taxonomy" id="2055836"/>
    <lineage>
        <taxon>Archaea</taxon>
        <taxon>Methanobacteriati</taxon>
        <taxon>Methanobacteriota</taxon>
        <taxon>Stenosarchaea group</taxon>
        <taxon>Halobacteria</taxon>
        <taxon>Halobacteriales</taxon>
        <taxon>Natrialbaceae</taxon>
        <taxon>Natronococcus</taxon>
    </lineage>
</organism>